<feature type="transmembrane region" description="Helical" evidence="8">
    <location>
        <begin position="136"/>
        <end position="159"/>
    </location>
</feature>
<keyword evidence="6" id="KW-0408">Iron</keyword>
<feature type="transmembrane region" description="Helical" evidence="8">
    <location>
        <begin position="21"/>
        <end position="40"/>
    </location>
</feature>
<dbReference type="AlphaFoldDB" id="A0A831STP1"/>
<keyword evidence="4" id="KW-0479">Metal-binding</keyword>
<evidence type="ECO:0000313" key="9">
    <source>
        <dbReference type="EMBL" id="HED30808.1"/>
    </source>
</evidence>
<gene>
    <name evidence="9" type="ORF">ENN50_03800</name>
</gene>
<dbReference type="InterPro" id="IPR034804">
    <property type="entry name" value="SQR/QFR_C/D"/>
</dbReference>
<dbReference type="InterPro" id="IPR000701">
    <property type="entry name" value="SuccDH_FuR_B_TM-su"/>
</dbReference>
<feature type="transmembrane region" description="Helical" evidence="8">
    <location>
        <begin position="106"/>
        <end position="124"/>
    </location>
</feature>
<dbReference type="Gene3D" id="1.20.1300.10">
    <property type="entry name" value="Fumarate reductase/succinate dehydrogenase, transmembrane subunit"/>
    <property type="match status" value="1"/>
</dbReference>
<name>A0A831STP1_PROAE</name>
<organism evidence="9">
    <name type="scientific">Prosthecochloris aestuarii</name>
    <dbReference type="NCBI Taxonomy" id="1102"/>
    <lineage>
        <taxon>Bacteria</taxon>
        <taxon>Pseudomonadati</taxon>
        <taxon>Chlorobiota</taxon>
        <taxon>Chlorobiia</taxon>
        <taxon>Chlorobiales</taxon>
        <taxon>Chlorobiaceae</taxon>
        <taxon>Prosthecochloris</taxon>
    </lineage>
</organism>
<protein>
    <submittedName>
        <fullName evidence="9">Succinate dehydrogenase</fullName>
    </submittedName>
</protein>
<keyword evidence="3 8" id="KW-0812">Transmembrane</keyword>
<evidence type="ECO:0000256" key="7">
    <source>
        <dbReference type="ARBA" id="ARBA00023136"/>
    </source>
</evidence>
<proteinExistence type="predicted"/>
<keyword evidence="5 8" id="KW-1133">Transmembrane helix</keyword>
<dbReference type="Proteomes" id="UP000886335">
    <property type="component" value="Unassembled WGS sequence"/>
</dbReference>
<dbReference type="EMBL" id="DSBW01000084">
    <property type="protein sequence ID" value="HED30808.1"/>
    <property type="molecule type" value="Genomic_DNA"/>
</dbReference>
<comment type="subcellular location">
    <subcellularLocation>
        <location evidence="1">Membrane</location>
    </subcellularLocation>
</comment>
<evidence type="ECO:0000256" key="3">
    <source>
        <dbReference type="ARBA" id="ARBA00022692"/>
    </source>
</evidence>
<evidence type="ECO:0000256" key="1">
    <source>
        <dbReference type="ARBA" id="ARBA00004370"/>
    </source>
</evidence>
<evidence type="ECO:0000256" key="4">
    <source>
        <dbReference type="ARBA" id="ARBA00022723"/>
    </source>
</evidence>
<dbReference type="SUPFAM" id="SSF81343">
    <property type="entry name" value="Fumarate reductase respiratory complex transmembrane subunits"/>
    <property type="match status" value="1"/>
</dbReference>
<evidence type="ECO:0000256" key="2">
    <source>
        <dbReference type="ARBA" id="ARBA00022617"/>
    </source>
</evidence>
<evidence type="ECO:0000256" key="8">
    <source>
        <dbReference type="SAM" id="Phobius"/>
    </source>
</evidence>
<keyword evidence="2" id="KW-0349">Heme</keyword>
<reference evidence="9" key="1">
    <citation type="journal article" date="2020" name="mSystems">
        <title>Genome- and Community-Level Interaction Insights into Carbon Utilization and Element Cycling Functions of Hydrothermarchaeota in Hydrothermal Sediment.</title>
        <authorList>
            <person name="Zhou Z."/>
            <person name="Liu Y."/>
            <person name="Xu W."/>
            <person name="Pan J."/>
            <person name="Luo Z.H."/>
            <person name="Li M."/>
        </authorList>
    </citation>
    <scope>NUCLEOTIDE SEQUENCE [LARGE SCALE GENOMIC DNA]</scope>
    <source>
        <strain evidence="9">SpSt-1181</strain>
    </source>
</reference>
<accession>A0A831STP1</accession>
<keyword evidence="7 8" id="KW-0472">Membrane</keyword>
<evidence type="ECO:0000256" key="5">
    <source>
        <dbReference type="ARBA" id="ARBA00022989"/>
    </source>
</evidence>
<dbReference type="GO" id="GO:0016020">
    <property type="term" value="C:membrane"/>
    <property type="evidence" value="ECO:0007669"/>
    <property type="project" value="UniProtKB-SubCell"/>
</dbReference>
<dbReference type="Pfam" id="PF01127">
    <property type="entry name" value="Sdh_cyt"/>
    <property type="match status" value="1"/>
</dbReference>
<dbReference type="GO" id="GO:0046872">
    <property type="term" value="F:metal ion binding"/>
    <property type="evidence" value="ECO:0007669"/>
    <property type="project" value="UniProtKB-KW"/>
</dbReference>
<evidence type="ECO:0000256" key="6">
    <source>
        <dbReference type="ARBA" id="ARBA00023004"/>
    </source>
</evidence>
<sequence>MLSEAHTTVSLHSRANAVRWVLQRVTGLGLVLFLALHFWVQHMPNGYLATAEEYNRIVTEFAGKGQGFVDAVEKGAIRKALPGEHVITYSKVVERLQNPWWKAIDIMLQLFGIMHALNGLNNVLTDYISRSALRSWLMVGAVLGSLWLSYTGIVSILAAGNGL</sequence>
<comment type="caution">
    <text evidence="9">The sequence shown here is derived from an EMBL/GenBank/DDBJ whole genome shotgun (WGS) entry which is preliminary data.</text>
</comment>